<organism evidence="1 2">
    <name type="scientific">Neptunitalea chrysea</name>
    <dbReference type="NCBI Taxonomy" id="1647581"/>
    <lineage>
        <taxon>Bacteria</taxon>
        <taxon>Pseudomonadati</taxon>
        <taxon>Bacteroidota</taxon>
        <taxon>Flavobacteriia</taxon>
        <taxon>Flavobacteriales</taxon>
        <taxon>Flavobacteriaceae</taxon>
        <taxon>Neptunitalea</taxon>
    </lineage>
</organism>
<gene>
    <name evidence="1" type="ORF">NBRC110019_27740</name>
</gene>
<dbReference type="Gene3D" id="3.40.630.30">
    <property type="match status" value="1"/>
</dbReference>
<dbReference type="Proteomes" id="UP001143545">
    <property type="component" value="Unassembled WGS sequence"/>
</dbReference>
<accession>A0A9W6B6X2</accession>
<dbReference type="InterPro" id="IPR016181">
    <property type="entry name" value="Acyl_CoA_acyltransferase"/>
</dbReference>
<proteinExistence type="predicted"/>
<keyword evidence="2" id="KW-1185">Reference proteome</keyword>
<dbReference type="AlphaFoldDB" id="A0A9W6B6X2"/>
<evidence type="ECO:0000313" key="1">
    <source>
        <dbReference type="EMBL" id="GLB53733.1"/>
    </source>
</evidence>
<evidence type="ECO:0000313" key="2">
    <source>
        <dbReference type="Proteomes" id="UP001143545"/>
    </source>
</evidence>
<evidence type="ECO:0008006" key="3">
    <source>
        <dbReference type="Google" id="ProtNLM"/>
    </source>
</evidence>
<name>A0A9W6B6X2_9FLAO</name>
<dbReference type="RefSeq" id="WP_281755904.1">
    <property type="nucleotide sequence ID" value="NZ_BRVP01000023.1"/>
</dbReference>
<protein>
    <recommendedName>
        <fullName evidence="3">FemAB family protein</fullName>
    </recommendedName>
</protein>
<reference evidence="1" key="1">
    <citation type="submission" date="2022-07" db="EMBL/GenBank/DDBJ databases">
        <title>Taxonomy of Novel Oxalotrophic and Methylotrophic Bacteria.</title>
        <authorList>
            <person name="Sahin N."/>
            <person name="Tani A."/>
        </authorList>
    </citation>
    <scope>NUCLEOTIDE SEQUENCE</scope>
    <source>
        <strain evidence="1">AM327</strain>
    </source>
</reference>
<sequence length="318" mass="37076">MLLLNSTAIYTVVTYTPKHKEIWNAFITKAKNATFLFHRDFMEYHSDRFTDFSLLVFKEEKLMAVLPANIKDRVVYSHQGLTYGGLVVEEKLGFGYINDIFDAIKEFLKATGIVELRVKQLPEIYQKKPSNELYYLLSKGSVLDTQMVFAVDYSTPLRIHKTKQKYFRQGVQQGFVIKKEQVFDAFWNDVLVPRLQYKHNASPVHTLAEITLLQYKFPENIYQYNIYLEEELLAGITIFETDQVVKSQYGATTEAGERIRAFDYLFLYVINSYKDKKKYFSQGTATESNELGYNPGLVKQKEELGCSIYLQHIYSYTL</sequence>
<dbReference type="EMBL" id="BRVP01000023">
    <property type="protein sequence ID" value="GLB53733.1"/>
    <property type="molecule type" value="Genomic_DNA"/>
</dbReference>
<comment type="caution">
    <text evidence="1">The sequence shown here is derived from an EMBL/GenBank/DDBJ whole genome shotgun (WGS) entry which is preliminary data.</text>
</comment>
<dbReference type="SUPFAM" id="SSF55729">
    <property type="entry name" value="Acyl-CoA N-acyltransferases (Nat)"/>
    <property type="match status" value="1"/>
</dbReference>